<keyword evidence="2" id="KW-0812">Transmembrane</keyword>
<gene>
    <name evidence="4" type="ORF">Kalk_05455</name>
</gene>
<feature type="region of interest" description="Disordered" evidence="1">
    <location>
        <begin position="178"/>
        <end position="210"/>
    </location>
</feature>
<dbReference type="AlphaFoldDB" id="A0A2K9LM63"/>
<organism evidence="4 5">
    <name type="scientific">Ketobacter alkanivorans</name>
    <dbReference type="NCBI Taxonomy" id="1917421"/>
    <lineage>
        <taxon>Bacteria</taxon>
        <taxon>Pseudomonadati</taxon>
        <taxon>Pseudomonadota</taxon>
        <taxon>Gammaproteobacteria</taxon>
        <taxon>Pseudomonadales</taxon>
        <taxon>Ketobacteraceae</taxon>
        <taxon>Ketobacter</taxon>
    </lineage>
</organism>
<keyword evidence="2" id="KW-1133">Transmembrane helix</keyword>
<dbReference type="PANTHER" id="PTHR34475:SF1">
    <property type="entry name" value="CYTOSKELETON PROTEIN RODZ"/>
    <property type="match status" value="1"/>
</dbReference>
<dbReference type="RefSeq" id="WP_101893242.1">
    <property type="nucleotide sequence ID" value="NZ_CP022684.1"/>
</dbReference>
<dbReference type="EMBL" id="CP022684">
    <property type="protein sequence ID" value="AUM11904.1"/>
    <property type="molecule type" value="Genomic_DNA"/>
</dbReference>
<protein>
    <recommendedName>
        <fullName evidence="3">Cytoskeleton protein RodZ-like C-terminal domain-containing protein</fullName>
    </recommendedName>
</protein>
<evidence type="ECO:0000313" key="5">
    <source>
        <dbReference type="Proteomes" id="UP000235116"/>
    </source>
</evidence>
<feature type="compositionally biased region" description="Low complexity" evidence="1">
    <location>
        <begin position="192"/>
        <end position="201"/>
    </location>
</feature>
<dbReference type="Proteomes" id="UP000235116">
    <property type="component" value="Chromosome"/>
</dbReference>
<dbReference type="KEGG" id="kak:Kalk_05455"/>
<feature type="region of interest" description="Disordered" evidence="1">
    <location>
        <begin position="1"/>
        <end position="28"/>
    </location>
</feature>
<dbReference type="GO" id="GO:0003677">
    <property type="term" value="F:DNA binding"/>
    <property type="evidence" value="ECO:0007669"/>
    <property type="project" value="InterPro"/>
</dbReference>
<name>A0A2K9LM63_9GAMM</name>
<dbReference type="InterPro" id="IPR001387">
    <property type="entry name" value="Cro/C1-type_HTH"/>
</dbReference>
<dbReference type="Pfam" id="PF13464">
    <property type="entry name" value="RodZ_C"/>
    <property type="match status" value="1"/>
</dbReference>
<dbReference type="CDD" id="cd00093">
    <property type="entry name" value="HTH_XRE"/>
    <property type="match status" value="1"/>
</dbReference>
<keyword evidence="2" id="KW-0472">Membrane</keyword>
<dbReference type="InterPro" id="IPR050400">
    <property type="entry name" value="Bact_Cytoskel_RodZ"/>
</dbReference>
<evidence type="ECO:0000256" key="1">
    <source>
        <dbReference type="SAM" id="MobiDB-lite"/>
    </source>
</evidence>
<dbReference type="InterPro" id="IPR010982">
    <property type="entry name" value="Lambda_DNA-bd_dom_sf"/>
</dbReference>
<dbReference type="Pfam" id="PF13413">
    <property type="entry name" value="HTH_25"/>
    <property type="match status" value="1"/>
</dbReference>
<dbReference type="PANTHER" id="PTHR34475">
    <property type="match status" value="1"/>
</dbReference>
<proteinExistence type="predicted"/>
<evidence type="ECO:0000313" key="4">
    <source>
        <dbReference type="EMBL" id="AUM11904.1"/>
    </source>
</evidence>
<feature type="domain" description="Cytoskeleton protein RodZ-like C-terminal" evidence="3">
    <location>
        <begin position="253"/>
        <end position="321"/>
    </location>
</feature>
<accession>A0A2K9LM63</accession>
<dbReference type="InterPro" id="IPR025194">
    <property type="entry name" value="RodZ-like_C"/>
</dbReference>
<evidence type="ECO:0000256" key="2">
    <source>
        <dbReference type="SAM" id="Phobius"/>
    </source>
</evidence>
<feature type="transmembrane region" description="Helical" evidence="2">
    <location>
        <begin position="120"/>
        <end position="141"/>
    </location>
</feature>
<reference evidence="5" key="1">
    <citation type="submission" date="2017-08" db="EMBL/GenBank/DDBJ databases">
        <title>Direct submision.</title>
        <authorList>
            <person name="Kim S.-J."/>
            <person name="Rhee S.-K."/>
        </authorList>
    </citation>
    <scope>NUCLEOTIDE SEQUENCE [LARGE SCALE GENOMIC DNA]</scope>
    <source>
        <strain evidence="5">GI5</strain>
    </source>
</reference>
<dbReference type="OrthoDB" id="9790252at2"/>
<dbReference type="Gene3D" id="1.10.260.40">
    <property type="entry name" value="lambda repressor-like DNA-binding domains"/>
    <property type="match status" value="1"/>
</dbReference>
<evidence type="ECO:0000259" key="3">
    <source>
        <dbReference type="Pfam" id="PF13464"/>
    </source>
</evidence>
<keyword evidence="5" id="KW-1185">Reference proteome</keyword>
<sequence>MTALPGKPAANATPAHESGVEGLAATSPGARLQKGREAAKLDVSQVADSLHLSPGVVKALEADDYRVLPNATFVKGYIRSYARLVGVPGEELVRSYEAITGGGNLKSPEPVQAQRSGSRLGAPLLVGVGVVLILLVVTVFWPSGDDSVVDAQVSEPVAAVPSETITGESIADAELLTQAEDSQEPEPEPESADASSAVSASINEPEPEPVEVAPVSVMPVAATEEPVAVEEPVAATPVVAMEETQFATGVLDMTFTGDCWVEVRDGRGDLIYSNLKRHGETQHLEGVPPFEAKFGNGNVVSLSYNGQPVSFHVPSHNVVRVRLGE</sequence>
<feature type="compositionally biased region" description="Acidic residues" evidence="1">
    <location>
        <begin position="181"/>
        <end position="191"/>
    </location>
</feature>